<name>G9A3B4_SINF1</name>
<feature type="domain" description="PNPLA" evidence="5">
    <location>
        <begin position="15"/>
        <end position="219"/>
    </location>
</feature>
<dbReference type="HOGENOM" id="CLU_046839_1_0_5"/>
<dbReference type="SUPFAM" id="SSF52151">
    <property type="entry name" value="FabD/lysophospholipase-like"/>
    <property type="match status" value="1"/>
</dbReference>
<dbReference type="InterPro" id="IPR002641">
    <property type="entry name" value="PNPLA_dom"/>
</dbReference>
<dbReference type="GO" id="GO:0016787">
    <property type="term" value="F:hydrolase activity"/>
    <property type="evidence" value="ECO:0007669"/>
    <property type="project" value="UniProtKB-KW"/>
</dbReference>
<dbReference type="PROSITE" id="PS51635">
    <property type="entry name" value="PNPLA"/>
    <property type="match status" value="1"/>
</dbReference>
<dbReference type="PANTHER" id="PTHR14226:SF78">
    <property type="entry name" value="SLR0060 PROTEIN"/>
    <property type="match status" value="1"/>
</dbReference>
<reference evidence="6 7" key="1">
    <citation type="journal article" date="2012" name="J. Bacteriol.">
        <title>Genome sequence of the soybean symbiont Sinorhizobium fredii HH103.</title>
        <authorList>
            <person name="Weidner S."/>
            <person name="Becker A."/>
            <person name="Bonilla I."/>
            <person name="Jaenicke S."/>
            <person name="Lloret J."/>
            <person name="Margaret I."/>
            <person name="Puhler A."/>
            <person name="Ruiz-Sainz J.E."/>
            <person name="Schneiker-Bekel S."/>
            <person name="Szczepanowski R."/>
            <person name="Vinardell J.M."/>
            <person name="Zehner S."/>
            <person name="Gottfert M."/>
        </authorList>
    </citation>
    <scope>NUCLEOTIDE SEQUENCE [LARGE SCALE GENOMIC DNA]</scope>
    <source>
        <strain evidence="6 7">HH103</strain>
    </source>
</reference>
<evidence type="ECO:0000313" key="6">
    <source>
        <dbReference type="EMBL" id="CCE97862.1"/>
    </source>
</evidence>
<sequence>MAMTINGSEKKIGLALSGGGFRAAAFHLGVFRELKDLNLLDKLDLLTCVSGGSIAGGFLASNWSTPDVFDRLETYISTKSIAISSVVGGLLSPFESRLDKLAETYDRDLFGGKTLSSLRNGPRIYFNATNLATGNMFFFVAGKALAAGQDASETMGEHESGTAAASDYRISRAVAASSAFPPVFPPLRLGAEVYPNALAEYVTLTDGGVYDNLGVNPLLRTQRNPLDYCIVSDGGKPFTVVAEPTESGTIVLKEAINILMEQVRGLQFSRLQFAHEAQKGPKPLWFSIDSKEGEARNGDAAFASLIDTNLKALSDAEMEVLVRHGRALVRARLKRYAPEILEQYAPNALN</sequence>
<evidence type="ECO:0000256" key="1">
    <source>
        <dbReference type="ARBA" id="ARBA00022801"/>
    </source>
</evidence>
<dbReference type="Proteomes" id="UP000007735">
    <property type="component" value="Chromosome"/>
</dbReference>
<proteinExistence type="predicted"/>
<comment type="caution">
    <text evidence="4">Lacks conserved residue(s) required for the propagation of feature annotation.</text>
</comment>
<keyword evidence="1" id="KW-0378">Hydrolase</keyword>
<evidence type="ECO:0000259" key="5">
    <source>
        <dbReference type="PROSITE" id="PS51635"/>
    </source>
</evidence>
<dbReference type="RefSeq" id="WP_014330248.1">
    <property type="nucleotide sequence ID" value="NC_016812.1"/>
</dbReference>
<dbReference type="PATRIC" id="fig|380.5.peg.3569"/>
<accession>G9A3B4</accession>
<organism evidence="6 7">
    <name type="scientific">Sinorhizobium fredii (strain HH103)</name>
    <dbReference type="NCBI Taxonomy" id="1117943"/>
    <lineage>
        <taxon>Bacteria</taxon>
        <taxon>Pseudomonadati</taxon>
        <taxon>Pseudomonadota</taxon>
        <taxon>Alphaproteobacteria</taxon>
        <taxon>Hyphomicrobiales</taxon>
        <taxon>Rhizobiaceae</taxon>
        <taxon>Sinorhizobium/Ensifer group</taxon>
        <taxon>Sinorhizobium</taxon>
    </lineage>
</organism>
<feature type="short sequence motif" description="DGA/G" evidence="4">
    <location>
        <begin position="206"/>
        <end position="208"/>
    </location>
</feature>
<evidence type="ECO:0000256" key="3">
    <source>
        <dbReference type="ARBA" id="ARBA00023098"/>
    </source>
</evidence>
<evidence type="ECO:0000256" key="2">
    <source>
        <dbReference type="ARBA" id="ARBA00022963"/>
    </source>
</evidence>
<evidence type="ECO:0000256" key="4">
    <source>
        <dbReference type="PROSITE-ProRule" id="PRU01161"/>
    </source>
</evidence>
<protein>
    <submittedName>
        <fullName evidence="6">K07001</fullName>
    </submittedName>
</protein>
<dbReference type="PANTHER" id="PTHR14226">
    <property type="entry name" value="NEUROPATHY TARGET ESTERASE/SWISS CHEESE D.MELANOGASTER"/>
    <property type="match status" value="1"/>
</dbReference>
<keyword evidence="2" id="KW-0442">Lipid degradation</keyword>
<dbReference type="Gene3D" id="3.40.1090.10">
    <property type="entry name" value="Cytosolic phospholipase A2 catalytic domain"/>
    <property type="match status" value="1"/>
</dbReference>
<dbReference type="AlphaFoldDB" id="G9A3B4"/>
<keyword evidence="3" id="KW-0443">Lipid metabolism</keyword>
<dbReference type="GO" id="GO:0016042">
    <property type="term" value="P:lipid catabolic process"/>
    <property type="evidence" value="ECO:0007669"/>
    <property type="project" value="UniProtKB-KW"/>
</dbReference>
<dbReference type="EMBL" id="HE616890">
    <property type="protein sequence ID" value="CCE97862.1"/>
    <property type="molecule type" value="Genomic_DNA"/>
</dbReference>
<dbReference type="KEGG" id="sfh:SFHH103_03370"/>
<dbReference type="InterPro" id="IPR016035">
    <property type="entry name" value="Acyl_Trfase/lysoPLipase"/>
</dbReference>
<gene>
    <name evidence="6" type="ordered locus">SFHH103_03370</name>
</gene>
<dbReference type="Pfam" id="PF01734">
    <property type="entry name" value="Patatin"/>
    <property type="match status" value="1"/>
</dbReference>
<dbReference type="STRING" id="1117943.SFHH103_03370"/>
<dbReference type="InterPro" id="IPR050301">
    <property type="entry name" value="NTE"/>
</dbReference>
<dbReference type="eggNOG" id="COG1752">
    <property type="taxonomic scope" value="Bacteria"/>
</dbReference>
<evidence type="ECO:0000313" key="7">
    <source>
        <dbReference type="Proteomes" id="UP000007735"/>
    </source>
</evidence>